<organism evidence="15 16">
    <name type="scientific">Cohnella phaseoli</name>
    <dbReference type="NCBI Taxonomy" id="456490"/>
    <lineage>
        <taxon>Bacteria</taxon>
        <taxon>Bacillati</taxon>
        <taxon>Bacillota</taxon>
        <taxon>Bacilli</taxon>
        <taxon>Bacillales</taxon>
        <taxon>Paenibacillaceae</taxon>
        <taxon>Cohnella</taxon>
    </lineage>
</organism>
<dbReference type="InterPro" id="IPR004358">
    <property type="entry name" value="Sig_transdc_His_kin-like_C"/>
</dbReference>
<dbReference type="Proteomes" id="UP000256977">
    <property type="component" value="Unassembled WGS sequence"/>
</dbReference>
<feature type="transmembrane region" description="Helical" evidence="12">
    <location>
        <begin position="300"/>
        <end position="320"/>
    </location>
</feature>
<dbReference type="SUPFAM" id="SSF158472">
    <property type="entry name" value="HAMP domain-like"/>
    <property type="match status" value="1"/>
</dbReference>
<keyword evidence="16" id="KW-1185">Reference proteome</keyword>
<evidence type="ECO:0000259" key="14">
    <source>
        <dbReference type="PROSITE" id="PS50885"/>
    </source>
</evidence>
<comment type="subcellular location">
    <subcellularLocation>
        <location evidence="2">Cell membrane</location>
        <topology evidence="2">Multi-pass membrane protein</topology>
    </subcellularLocation>
</comment>
<comment type="caution">
    <text evidence="15">The sequence shown here is derived from an EMBL/GenBank/DDBJ whole genome shotgun (WGS) entry which is preliminary data.</text>
</comment>
<keyword evidence="12" id="KW-0812">Transmembrane</keyword>
<evidence type="ECO:0000256" key="11">
    <source>
        <dbReference type="ARBA" id="ARBA00023136"/>
    </source>
</evidence>
<dbReference type="InterPro" id="IPR050640">
    <property type="entry name" value="Bact_2-comp_sensor_kinase"/>
</dbReference>
<evidence type="ECO:0000256" key="2">
    <source>
        <dbReference type="ARBA" id="ARBA00004651"/>
    </source>
</evidence>
<dbReference type="InterPro" id="IPR003594">
    <property type="entry name" value="HATPase_dom"/>
</dbReference>
<evidence type="ECO:0000256" key="9">
    <source>
        <dbReference type="ARBA" id="ARBA00022840"/>
    </source>
</evidence>
<keyword evidence="10" id="KW-0902">Two-component regulatory system</keyword>
<dbReference type="PROSITE" id="PS50885">
    <property type="entry name" value="HAMP"/>
    <property type="match status" value="1"/>
</dbReference>
<dbReference type="SUPFAM" id="SSF55874">
    <property type="entry name" value="ATPase domain of HSP90 chaperone/DNA topoisomerase II/histidine kinase"/>
    <property type="match status" value="1"/>
</dbReference>
<dbReference type="InterPro" id="IPR036890">
    <property type="entry name" value="HATPase_C_sf"/>
</dbReference>
<gene>
    <name evidence="15" type="ORF">DFP98_102363</name>
</gene>
<keyword evidence="12" id="KW-1133">Transmembrane helix</keyword>
<evidence type="ECO:0000313" key="16">
    <source>
        <dbReference type="Proteomes" id="UP000256977"/>
    </source>
</evidence>
<evidence type="ECO:0000256" key="5">
    <source>
        <dbReference type="ARBA" id="ARBA00022553"/>
    </source>
</evidence>
<dbReference type="SMART" id="SM00304">
    <property type="entry name" value="HAMP"/>
    <property type="match status" value="1"/>
</dbReference>
<dbReference type="Pfam" id="PF02518">
    <property type="entry name" value="HATPase_c"/>
    <property type="match status" value="1"/>
</dbReference>
<dbReference type="Pfam" id="PF00672">
    <property type="entry name" value="HAMP"/>
    <property type="match status" value="1"/>
</dbReference>
<evidence type="ECO:0000259" key="13">
    <source>
        <dbReference type="PROSITE" id="PS50109"/>
    </source>
</evidence>
<evidence type="ECO:0000256" key="3">
    <source>
        <dbReference type="ARBA" id="ARBA00012438"/>
    </source>
</evidence>
<dbReference type="PANTHER" id="PTHR34220">
    <property type="entry name" value="SENSOR HISTIDINE KINASE YPDA"/>
    <property type="match status" value="1"/>
</dbReference>
<dbReference type="PROSITE" id="PS50109">
    <property type="entry name" value="HIS_KIN"/>
    <property type="match status" value="1"/>
</dbReference>
<dbReference type="PANTHER" id="PTHR34220:SF7">
    <property type="entry name" value="SENSOR HISTIDINE KINASE YPDA"/>
    <property type="match status" value="1"/>
</dbReference>
<feature type="domain" description="Histidine kinase" evidence="13">
    <location>
        <begin position="491"/>
        <end position="599"/>
    </location>
</feature>
<keyword evidence="4" id="KW-1003">Cell membrane</keyword>
<evidence type="ECO:0000256" key="1">
    <source>
        <dbReference type="ARBA" id="ARBA00000085"/>
    </source>
</evidence>
<evidence type="ECO:0000313" key="15">
    <source>
        <dbReference type="EMBL" id="RED87881.1"/>
    </source>
</evidence>
<dbReference type="InterPro" id="IPR010559">
    <property type="entry name" value="Sig_transdc_His_kin_internal"/>
</dbReference>
<dbReference type="EMBL" id="QRDZ01000002">
    <property type="protein sequence ID" value="RED87881.1"/>
    <property type="molecule type" value="Genomic_DNA"/>
</dbReference>
<keyword evidence="5" id="KW-0597">Phosphoprotein</keyword>
<accession>A0A3D9KNI3</accession>
<comment type="catalytic activity">
    <reaction evidence="1">
        <text>ATP + protein L-histidine = ADP + protein N-phospho-L-histidine.</text>
        <dbReference type="EC" id="2.7.13.3"/>
    </reaction>
</comment>
<keyword evidence="8 15" id="KW-0418">Kinase</keyword>
<dbReference type="Gene3D" id="6.10.340.10">
    <property type="match status" value="1"/>
</dbReference>
<evidence type="ECO:0000256" key="8">
    <source>
        <dbReference type="ARBA" id="ARBA00022777"/>
    </source>
</evidence>
<dbReference type="EC" id="2.7.13.3" evidence="3"/>
<evidence type="ECO:0000256" key="6">
    <source>
        <dbReference type="ARBA" id="ARBA00022679"/>
    </source>
</evidence>
<proteinExistence type="predicted"/>
<reference evidence="15 16" key="1">
    <citation type="submission" date="2018-07" db="EMBL/GenBank/DDBJ databases">
        <title>Genomic Encyclopedia of Type Strains, Phase III (KMG-III): the genomes of soil and plant-associated and newly described type strains.</title>
        <authorList>
            <person name="Whitman W."/>
        </authorList>
    </citation>
    <scope>NUCLEOTIDE SEQUENCE [LARGE SCALE GENOMIC DNA]</scope>
    <source>
        <strain evidence="15 16">CECT 7287</strain>
    </source>
</reference>
<evidence type="ECO:0000256" key="7">
    <source>
        <dbReference type="ARBA" id="ARBA00022741"/>
    </source>
</evidence>
<dbReference type="InterPro" id="IPR003660">
    <property type="entry name" value="HAMP_dom"/>
</dbReference>
<dbReference type="SMART" id="SM00387">
    <property type="entry name" value="HATPase_c"/>
    <property type="match status" value="1"/>
</dbReference>
<protein>
    <recommendedName>
        <fullName evidence="3">histidine kinase</fullName>
        <ecNumber evidence="3">2.7.13.3</ecNumber>
    </recommendedName>
</protein>
<keyword evidence="11 12" id="KW-0472">Membrane</keyword>
<keyword evidence="9" id="KW-0067">ATP-binding</keyword>
<evidence type="ECO:0000256" key="10">
    <source>
        <dbReference type="ARBA" id="ARBA00023012"/>
    </source>
</evidence>
<feature type="domain" description="HAMP" evidence="14">
    <location>
        <begin position="321"/>
        <end position="373"/>
    </location>
</feature>
<dbReference type="Gene3D" id="3.30.565.10">
    <property type="entry name" value="Histidine kinase-like ATPase, C-terminal domain"/>
    <property type="match status" value="1"/>
</dbReference>
<sequence length="610" mass="68910">MRWGKVRMNLRSLFHFKSYNLRAKLILLYLFAIMLPLLLIAQVLLKVSENQIIRQTTELTKESSRQSANNVQDLLKQYADLATHYSFDRQLQEYLNPAMDYSDYIDSIEAYQYYLKPITYNFTLDAATAKLSIYFLNDTLLPGLGIYRKVDDVVELFHPYRRAVEAGREVVWGKEADEIYVSRTIRNASGDLYGVIELKFPEDRLYALIRESDPKEKTIALADVNGSIISSNDRQLIGKKVPDEFASAGGASGKPIVGESPGQFKTIAVPIDGKNMPAWTLITQVPIDSLLTEARYVRNVGLIVLGSTLLVSFLLFTLLLGRITSRVRQLVSTMGKVKQGLFIRAPERDSGDEISQLTRSFNLMVAGLERSIEDNYVTGLSLKDAELKKREAELYALQSQINPHFLFNTLESIRMKLIASDDPREASDMVLNLSKILRKSLNWHGNIVSVREEIELVRCYLDIQKYRFRNKISDELDIPEELAEMSIPKLIIQPIVENAIKHGIENKKGSGSIALRIRRQGDRVRIAVEDDGVGIDEQRLSSIRASLTMKDAIRVEGRSIGLRNVHERIVLQYGKDYGLSIESAVNLGTTVVLEIPADAERASGKEEPHV</sequence>
<dbReference type="GO" id="GO:0005886">
    <property type="term" value="C:plasma membrane"/>
    <property type="evidence" value="ECO:0007669"/>
    <property type="project" value="UniProtKB-SubCell"/>
</dbReference>
<keyword evidence="6" id="KW-0808">Transferase</keyword>
<evidence type="ECO:0000256" key="4">
    <source>
        <dbReference type="ARBA" id="ARBA00022475"/>
    </source>
</evidence>
<dbReference type="InterPro" id="IPR005467">
    <property type="entry name" value="His_kinase_dom"/>
</dbReference>
<dbReference type="GO" id="GO:0005524">
    <property type="term" value="F:ATP binding"/>
    <property type="evidence" value="ECO:0007669"/>
    <property type="project" value="UniProtKB-KW"/>
</dbReference>
<dbReference type="GO" id="GO:0000155">
    <property type="term" value="F:phosphorelay sensor kinase activity"/>
    <property type="evidence" value="ECO:0007669"/>
    <property type="project" value="InterPro"/>
</dbReference>
<evidence type="ECO:0000256" key="12">
    <source>
        <dbReference type="SAM" id="Phobius"/>
    </source>
</evidence>
<name>A0A3D9KNI3_9BACL</name>
<dbReference type="Pfam" id="PF06580">
    <property type="entry name" value="His_kinase"/>
    <property type="match status" value="1"/>
</dbReference>
<dbReference type="CDD" id="cd06225">
    <property type="entry name" value="HAMP"/>
    <property type="match status" value="1"/>
</dbReference>
<keyword evidence="7" id="KW-0547">Nucleotide-binding</keyword>
<dbReference type="AlphaFoldDB" id="A0A3D9KNI3"/>
<dbReference type="PRINTS" id="PR00344">
    <property type="entry name" value="BCTRLSENSOR"/>
</dbReference>